<dbReference type="InterPro" id="IPR036621">
    <property type="entry name" value="Anticodon-bd_dom_sf"/>
</dbReference>
<reference evidence="3" key="1">
    <citation type="submission" date="2012-08" db="EMBL/GenBank/DDBJ databases">
        <title>The Genome Sequence of Wuchereria bancrofti.</title>
        <authorList>
            <person name="Nutman T.B."/>
            <person name="Fink D.L."/>
            <person name="Russ C."/>
            <person name="Young S."/>
            <person name="Zeng Q."/>
            <person name="Koehrsen M."/>
            <person name="Alvarado L."/>
            <person name="Berlin A."/>
            <person name="Chapman S.B."/>
            <person name="Chen Z."/>
            <person name="Freedman E."/>
            <person name="Gellesch M."/>
            <person name="Goldberg J."/>
            <person name="Griggs A."/>
            <person name="Gujja S."/>
            <person name="Heilman E.R."/>
            <person name="Heiman D."/>
            <person name="Hepburn T."/>
            <person name="Howarth C."/>
            <person name="Jen D."/>
            <person name="Larson L."/>
            <person name="Lewis B."/>
            <person name="Mehta T."/>
            <person name="Park D."/>
            <person name="Pearson M."/>
            <person name="Roberts A."/>
            <person name="Saif S."/>
            <person name="Shea T."/>
            <person name="Shenoy N."/>
            <person name="Sisk P."/>
            <person name="Stolte C."/>
            <person name="Sykes S."/>
            <person name="Walk T."/>
            <person name="White J."/>
            <person name="Yandava C."/>
            <person name="Haas B."/>
            <person name="Henn M.R."/>
            <person name="Nusbaum C."/>
            <person name="Birren B."/>
        </authorList>
    </citation>
    <scope>NUCLEOTIDE SEQUENCE [LARGE SCALE GENOMIC DNA]</scope>
    <source>
        <strain evidence="3">NA</strain>
    </source>
</reference>
<dbReference type="GO" id="GO:0005524">
    <property type="term" value="F:ATP binding"/>
    <property type="evidence" value="ECO:0007669"/>
    <property type="project" value="InterPro"/>
</dbReference>
<dbReference type="PANTHER" id="PTHR43382:SF2">
    <property type="entry name" value="BIFUNCTIONAL GLUTAMATE_PROLINE--TRNA LIGASE"/>
    <property type="match status" value="1"/>
</dbReference>
<gene>
    <name evidence="2" type="ORF">WUBG_18358</name>
</gene>
<dbReference type="GO" id="GO:0017101">
    <property type="term" value="C:aminoacyl-tRNA synthetase multienzyme complex"/>
    <property type="evidence" value="ECO:0007669"/>
    <property type="project" value="TreeGrafter"/>
</dbReference>
<dbReference type="GO" id="GO:0005737">
    <property type="term" value="C:cytoplasm"/>
    <property type="evidence" value="ECO:0007669"/>
    <property type="project" value="InterPro"/>
</dbReference>
<dbReference type="Gene3D" id="3.40.50.800">
    <property type="entry name" value="Anticodon-binding domain"/>
    <property type="match status" value="1"/>
</dbReference>
<dbReference type="InterPro" id="IPR004154">
    <property type="entry name" value="Anticodon-bd"/>
</dbReference>
<comment type="caution">
    <text evidence="2">The sequence shown here is derived from an EMBL/GenBank/DDBJ whole genome shotgun (WGS) entry which is preliminary data.</text>
</comment>
<feature type="non-terminal residue" evidence="2">
    <location>
        <position position="1"/>
    </location>
</feature>
<name>J9A9V0_WUCBA</name>
<dbReference type="InterPro" id="IPR004499">
    <property type="entry name" value="Pro-tRNA-ligase_IIa_arc-type"/>
</dbReference>
<evidence type="ECO:0000313" key="3">
    <source>
        <dbReference type="Proteomes" id="UP000004810"/>
    </source>
</evidence>
<evidence type="ECO:0000313" key="2">
    <source>
        <dbReference type="EMBL" id="EJW70730.1"/>
    </source>
</evidence>
<dbReference type="SUPFAM" id="SSF52954">
    <property type="entry name" value="Class II aaRS ABD-related"/>
    <property type="match status" value="1"/>
</dbReference>
<dbReference type="Proteomes" id="UP000004810">
    <property type="component" value="Unassembled WGS sequence"/>
</dbReference>
<evidence type="ECO:0000259" key="1">
    <source>
        <dbReference type="Pfam" id="PF03129"/>
    </source>
</evidence>
<sequence length="62" mass="7407">VIIIPVGITSQMDKKMKQEIITKIEEIMKTLENTRIRVDTDLRDNYSPGWKFNHWELKRCSD</sequence>
<protein>
    <recommendedName>
        <fullName evidence="1">Anticodon-binding domain-containing protein</fullName>
    </recommendedName>
</protein>
<feature type="domain" description="Anticodon-binding" evidence="1">
    <location>
        <begin position="1"/>
        <end position="59"/>
    </location>
</feature>
<dbReference type="GO" id="GO:0006433">
    <property type="term" value="P:prolyl-tRNA aminoacylation"/>
    <property type="evidence" value="ECO:0007669"/>
    <property type="project" value="InterPro"/>
</dbReference>
<dbReference type="EMBL" id="ADBV01020755">
    <property type="protein sequence ID" value="EJW70730.1"/>
    <property type="molecule type" value="Genomic_DNA"/>
</dbReference>
<proteinExistence type="predicted"/>
<dbReference type="Pfam" id="PF03129">
    <property type="entry name" value="HGTP_anticodon"/>
    <property type="match status" value="1"/>
</dbReference>
<dbReference type="AlphaFoldDB" id="J9A9V0"/>
<organism evidence="2 3">
    <name type="scientific">Wuchereria bancrofti</name>
    <dbReference type="NCBI Taxonomy" id="6293"/>
    <lineage>
        <taxon>Eukaryota</taxon>
        <taxon>Metazoa</taxon>
        <taxon>Ecdysozoa</taxon>
        <taxon>Nematoda</taxon>
        <taxon>Chromadorea</taxon>
        <taxon>Rhabditida</taxon>
        <taxon>Spirurina</taxon>
        <taxon>Spiruromorpha</taxon>
        <taxon>Filarioidea</taxon>
        <taxon>Onchocercidae</taxon>
        <taxon>Wuchereria</taxon>
    </lineage>
</organism>
<accession>J9A9V0</accession>
<dbReference type="GO" id="GO:0004827">
    <property type="term" value="F:proline-tRNA ligase activity"/>
    <property type="evidence" value="ECO:0007669"/>
    <property type="project" value="InterPro"/>
</dbReference>
<dbReference type="PANTHER" id="PTHR43382">
    <property type="entry name" value="PROLYL-TRNA SYNTHETASE"/>
    <property type="match status" value="1"/>
</dbReference>